<keyword evidence="1" id="KW-0472">Membrane</keyword>
<comment type="caution">
    <text evidence="2">The sequence shown here is derived from an EMBL/GenBank/DDBJ whole genome shotgun (WGS) entry which is preliminary data.</text>
</comment>
<evidence type="ECO:0000313" key="3">
    <source>
        <dbReference type="Proteomes" id="UP000253918"/>
    </source>
</evidence>
<proteinExistence type="predicted"/>
<keyword evidence="3" id="KW-1185">Reference proteome</keyword>
<keyword evidence="1" id="KW-0812">Transmembrane</keyword>
<protein>
    <submittedName>
        <fullName evidence="2">Uncharacterized protein</fullName>
    </submittedName>
</protein>
<gene>
    <name evidence="2" type="ORF">DVW87_11235</name>
</gene>
<reference evidence="2 3" key="1">
    <citation type="submission" date="2018-07" db="EMBL/GenBank/DDBJ databases">
        <title>a novel species of Sphingomonas isolated from the rhizosphere soil of Araceae plant.</title>
        <authorList>
            <person name="Zhiyong W."/>
            <person name="Qinglan Z."/>
            <person name="Zhiwei F."/>
            <person name="Ding X."/>
            <person name="Gejiao W."/>
            <person name="Shixue Z."/>
        </authorList>
    </citation>
    <scope>NUCLEOTIDE SEQUENCE [LARGE SCALE GENOMIC DNA]</scope>
    <source>
        <strain evidence="2 3">WZY 27</strain>
    </source>
</reference>
<evidence type="ECO:0000256" key="1">
    <source>
        <dbReference type="SAM" id="Phobius"/>
    </source>
</evidence>
<dbReference type="AlphaFoldDB" id="A0A369VW11"/>
<accession>A0A369VW11</accession>
<feature type="transmembrane region" description="Helical" evidence="1">
    <location>
        <begin position="56"/>
        <end position="76"/>
    </location>
</feature>
<name>A0A369VW11_9SPHN</name>
<dbReference type="EMBL" id="QQNB01000002">
    <property type="protein sequence ID" value="RDE05767.1"/>
    <property type="molecule type" value="Genomic_DNA"/>
</dbReference>
<dbReference type="Proteomes" id="UP000253918">
    <property type="component" value="Unassembled WGS sequence"/>
</dbReference>
<keyword evidence="1" id="KW-1133">Transmembrane helix</keyword>
<evidence type="ECO:0000313" key="2">
    <source>
        <dbReference type="EMBL" id="RDE05767.1"/>
    </source>
</evidence>
<sequence>MARVTPPDLSTPEGRALYRRELQGVARPLRHTGAMFAVLGVVLALVRVVAVPGLPAAVPLGALALGLLNLLAAAALRTRYHLMRMRDD</sequence>
<organism evidence="2 3">
    <name type="scientific">Sphingomonas aracearum</name>
    <dbReference type="NCBI Taxonomy" id="2283317"/>
    <lineage>
        <taxon>Bacteria</taxon>
        <taxon>Pseudomonadati</taxon>
        <taxon>Pseudomonadota</taxon>
        <taxon>Alphaproteobacteria</taxon>
        <taxon>Sphingomonadales</taxon>
        <taxon>Sphingomonadaceae</taxon>
        <taxon>Sphingomonas</taxon>
    </lineage>
</organism>
<feature type="transmembrane region" description="Helical" evidence="1">
    <location>
        <begin position="29"/>
        <end position="50"/>
    </location>
</feature>